<reference evidence="2" key="1">
    <citation type="journal article" date="2018" name="DNA Res.">
        <title>Multiple hybrid de novo genome assembly of finger millet, an orphan allotetraploid crop.</title>
        <authorList>
            <person name="Hatakeyama M."/>
            <person name="Aluri S."/>
            <person name="Balachadran M.T."/>
            <person name="Sivarajan S.R."/>
            <person name="Patrignani A."/>
            <person name="Gruter S."/>
            <person name="Poveda L."/>
            <person name="Shimizu-Inatsugi R."/>
            <person name="Baeten J."/>
            <person name="Francoijs K.J."/>
            <person name="Nataraja K.N."/>
            <person name="Reddy Y.A.N."/>
            <person name="Phadnis S."/>
            <person name="Ravikumar R.L."/>
            <person name="Schlapbach R."/>
            <person name="Sreeman S.M."/>
            <person name="Shimizu K.K."/>
        </authorList>
    </citation>
    <scope>NUCLEOTIDE SEQUENCE</scope>
</reference>
<feature type="region of interest" description="Disordered" evidence="1">
    <location>
        <begin position="57"/>
        <end position="78"/>
    </location>
</feature>
<keyword evidence="3" id="KW-1185">Reference proteome</keyword>
<dbReference type="AlphaFoldDB" id="A0AAV5BRP4"/>
<comment type="caution">
    <text evidence="2">The sequence shown here is derived from an EMBL/GenBank/DDBJ whole genome shotgun (WGS) entry which is preliminary data.</text>
</comment>
<reference evidence="2" key="2">
    <citation type="submission" date="2021-12" db="EMBL/GenBank/DDBJ databases">
        <title>Resequencing data analysis of finger millet.</title>
        <authorList>
            <person name="Hatakeyama M."/>
            <person name="Aluri S."/>
            <person name="Balachadran M.T."/>
            <person name="Sivarajan S.R."/>
            <person name="Poveda L."/>
            <person name="Shimizu-Inatsugi R."/>
            <person name="Schlapbach R."/>
            <person name="Sreeman S.M."/>
            <person name="Shimizu K.K."/>
        </authorList>
    </citation>
    <scope>NUCLEOTIDE SEQUENCE</scope>
</reference>
<evidence type="ECO:0000256" key="1">
    <source>
        <dbReference type="SAM" id="MobiDB-lite"/>
    </source>
</evidence>
<accession>A0AAV5BRP4</accession>
<gene>
    <name evidence="2" type="primary">ga04196</name>
    <name evidence="2" type="ORF">PR202_ga04196</name>
</gene>
<feature type="compositionally biased region" description="Low complexity" evidence="1">
    <location>
        <begin position="61"/>
        <end position="78"/>
    </location>
</feature>
<name>A0AAV5BRP4_ELECO</name>
<feature type="region of interest" description="Disordered" evidence="1">
    <location>
        <begin position="116"/>
        <end position="172"/>
    </location>
</feature>
<organism evidence="2 3">
    <name type="scientific">Eleusine coracana subsp. coracana</name>
    <dbReference type="NCBI Taxonomy" id="191504"/>
    <lineage>
        <taxon>Eukaryota</taxon>
        <taxon>Viridiplantae</taxon>
        <taxon>Streptophyta</taxon>
        <taxon>Embryophyta</taxon>
        <taxon>Tracheophyta</taxon>
        <taxon>Spermatophyta</taxon>
        <taxon>Magnoliopsida</taxon>
        <taxon>Liliopsida</taxon>
        <taxon>Poales</taxon>
        <taxon>Poaceae</taxon>
        <taxon>PACMAD clade</taxon>
        <taxon>Chloridoideae</taxon>
        <taxon>Cynodonteae</taxon>
        <taxon>Eleusininae</taxon>
        <taxon>Eleusine</taxon>
    </lineage>
</organism>
<evidence type="ECO:0000313" key="2">
    <source>
        <dbReference type="EMBL" id="GJM88167.1"/>
    </source>
</evidence>
<dbReference type="Proteomes" id="UP001054889">
    <property type="component" value="Unassembled WGS sequence"/>
</dbReference>
<evidence type="ECO:0000313" key="3">
    <source>
        <dbReference type="Proteomes" id="UP001054889"/>
    </source>
</evidence>
<dbReference type="EMBL" id="BQKI01000002">
    <property type="protein sequence ID" value="GJM88167.1"/>
    <property type="molecule type" value="Genomic_DNA"/>
</dbReference>
<proteinExistence type="predicted"/>
<sequence>MARPAHHQLVVAFSLCRQRRRLDVRTGDDDASPLRQVHQRHEPLQLARLLQRHLEPHRRQPPQQHLHGGPPGHLRLPHGNKLMTMASLAGRCRMNIPYPFPISPFTDCSGRVSTAVGGEAGTGSRQRSQRKSTLEGAGSRGGMRTQPGDAERQGEAGRGQRRAARSGNTAFR</sequence>
<protein>
    <submittedName>
        <fullName evidence="2">Uncharacterized protein</fullName>
    </submittedName>
</protein>